<dbReference type="Gene3D" id="1.20.140.40">
    <property type="entry name" value="Invertase/pectin methylesterase inhibitor family protein"/>
    <property type="match status" value="1"/>
</dbReference>
<keyword evidence="1 4" id="KW-0732">Signal</keyword>
<comment type="similarity">
    <text evidence="3">Belongs to the PMEI family.</text>
</comment>
<accession>A0AAV7FFX2</accession>
<gene>
    <name evidence="6" type="ORF">H6P81_003962</name>
</gene>
<organism evidence="6 7">
    <name type="scientific">Aristolochia fimbriata</name>
    <name type="common">White veined hardy Dutchman's pipe vine</name>
    <dbReference type="NCBI Taxonomy" id="158543"/>
    <lineage>
        <taxon>Eukaryota</taxon>
        <taxon>Viridiplantae</taxon>
        <taxon>Streptophyta</taxon>
        <taxon>Embryophyta</taxon>
        <taxon>Tracheophyta</taxon>
        <taxon>Spermatophyta</taxon>
        <taxon>Magnoliopsida</taxon>
        <taxon>Magnoliidae</taxon>
        <taxon>Piperales</taxon>
        <taxon>Aristolochiaceae</taxon>
        <taxon>Aristolochia</taxon>
    </lineage>
</organism>
<dbReference type="GO" id="GO:0004857">
    <property type="term" value="F:enzyme inhibitor activity"/>
    <property type="evidence" value="ECO:0007669"/>
    <property type="project" value="InterPro"/>
</dbReference>
<evidence type="ECO:0000313" key="7">
    <source>
        <dbReference type="Proteomes" id="UP000825729"/>
    </source>
</evidence>
<comment type="caution">
    <text evidence="6">The sequence shown here is derived from an EMBL/GenBank/DDBJ whole genome shotgun (WGS) entry which is preliminary data.</text>
</comment>
<evidence type="ECO:0000256" key="1">
    <source>
        <dbReference type="ARBA" id="ARBA00022729"/>
    </source>
</evidence>
<dbReference type="AlphaFoldDB" id="A0AAV7FFX2"/>
<dbReference type="InterPro" id="IPR035513">
    <property type="entry name" value="Invertase/methylesterase_inhib"/>
</dbReference>
<evidence type="ECO:0000313" key="6">
    <source>
        <dbReference type="EMBL" id="KAG9459454.1"/>
    </source>
</evidence>
<proteinExistence type="inferred from homology"/>
<reference evidence="6 7" key="1">
    <citation type="submission" date="2021-07" db="EMBL/GenBank/DDBJ databases">
        <title>The Aristolochia fimbriata genome: insights into angiosperm evolution, floral development and chemical biosynthesis.</title>
        <authorList>
            <person name="Jiao Y."/>
        </authorList>
    </citation>
    <scope>NUCLEOTIDE SEQUENCE [LARGE SCALE GENOMIC DNA]</scope>
    <source>
        <strain evidence="6">IBCAS-2021</strain>
        <tissue evidence="6">Leaf</tissue>
    </source>
</reference>
<dbReference type="NCBIfam" id="TIGR01614">
    <property type="entry name" value="PME_inhib"/>
    <property type="match status" value="1"/>
</dbReference>
<evidence type="ECO:0000259" key="5">
    <source>
        <dbReference type="SMART" id="SM00856"/>
    </source>
</evidence>
<evidence type="ECO:0000256" key="4">
    <source>
        <dbReference type="SAM" id="SignalP"/>
    </source>
</evidence>
<feature type="chain" id="PRO_5043955881" description="Pectinesterase inhibitor domain-containing protein" evidence="4">
    <location>
        <begin position="26"/>
        <end position="187"/>
    </location>
</feature>
<dbReference type="PANTHER" id="PTHR35357:SF8">
    <property type="entry name" value="OS01G0111000 PROTEIN"/>
    <property type="match status" value="1"/>
</dbReference>
<dbReference type="Pfam" id="PF04043">
    <property type="entry name" value="PMEI"/>
    <property type="match status" value="1"/>
</dbReference>
<evidence type="ECO:0000256" key="2">
    <source>
        <dbReference type="ARBA" id="ARBA00023157"/>
    </source>
</evidence>
<keyword evidence="2" id="KW-1015">Disulfide bond</keyword>
<dbReference type="PANTHER" id="PTHR35357">
    <property type="entry name" value="OS02G0537100 PROTEIN"/>
    <property type="match status" value="1"/>
</dbReference>
<evidence type="ECO:0000256" key="3">
    <source>
        <dbReference type="ARBA" id="ARBA00038471"/>
    </source>
</evidence>
<feature type="domain" description="Pectinesterase inhibitor" evidence="5">
    <location>
        <begin position="36"/>
        <end position="181"/>
    </location>
</feature>
<dbReference type="EMBL" id="JAINDJ010000002">
    <property type="protein sequence ID" value="KAG9459454.1"/>
    <property type="molecule type" value="Genomic_DNA"/>
</dbReference>
<dbReference type="CDD" id="cd14859">
    <property type="entry name" value="PMEI_like"/>
    <property type="match status" value="1"/>
</dbReference>
<sequence length="187" mass="20769">MSSVLLRRLAPCLLLLLLLPLFVFCEETEKECHPGPGEDSVEAECRDTRNYDLCYKTLMADPDALRACAVDMSPPAVNILLKNVTGTSKHTLRLIQETTDPTTRECLYACNKLYKNVIHDLKVAVEAAKVYETLDVAEAAAINTGDNATECENVFKKRRIASPLTPWNHMLIELSGVVDDIISYALV</sequence>
<protein>
    <recommendedName>
        <fullName evidence="5">Pectinesterase inhibitor domain-containing protein</fullName>
    </recommendedName>
</protein>
<name>A0AAV7FFX2_ARIFI</name>
<dbReference type="SUPFAM" id="SSF101148">
    <property type="entry name" value="Plant invertase/pectin methylesterase inhibitor"/>
    <property type="match status" value="1"/>
</dbReference>
<feature type="signal peptide" evidence="4">
    <location>
        <begin position="1"/>
        <end position="25"/>
    </location>
</feature>
<dbReference type="Proteomes" id="UP000825729">
    <property type="component" value="Unassembled WGS sequence"/>
</dbReference>
<dbReference type="InterPro" id="IPR006501">
    <property type="entry name" value="Pectinesterase_inhib_dom"/>
</dbReference>
<dbReference type="SMART" id="SM00856">
    <property type="entry name" value="PMEI"/>
    <property type="match status" value="1"/>
</dbReference>
<keyword evidence="7" id="KW-1185">Reference proteome</keyword>